<feature type="compositionally biased region" description="Low complexity" evidence="1">
    <location>
        <begin position="381"/>
        <end position="391"/>
    </location>
</feature>
<name>A0A939ENY8_9HYPH</name>
<evidence type="ECO:0000256" key="1">
    <source>
        <dbReference type="SAM" id="MobiDB-lite"/>
    </source>
</evidence>
<organism evidence="4 5">
    <name type="scientific">Roseibium limicola</name>
    <dbReference type="NCBI Taxonomy" id="2816037"/>
    <lineage>
        <taxon>Bacteria</taxon>
        <taxon>Pseudomonadati</taxon>
        <taxon>Pseudomonadota</taxon>
        <taxon>Alphaproteobacteria</taxon>
        <taxon>Hyphomicrobiales</taxon>
        <taxon>Stappiaceae</taxon>
        <taxon>Roseibium</taxon>
    </lineage>
</organism>
<sequence length="391" mass="38096">MLVVVACVFCALSSPGSSFAADWVLKRVTGTVYLVAPGIKALRAKTGMPLKRGYTLATRSNGRALLARGRETVMVSPNTTFALSAYRSDHQQTTLLQKSGALTVEVEKQRRPHFTVETPFFAAVVKGTKFTVSVRSKDARVSVDRGVVNVSDFASGDRTDLTAGQFASTSPASTVGLSVGGTTVPTVSRGRPRAPVFETPAVENVPTSDPVSDASNDAASSRSSNSPFGGNSIFNSTNVYGSGNSNSGAGNNSAGGNGNGNSGNSNAGGNGNGNSGNSNAGGNGNGNSGNSNAGGNGNGNSGNSNAGGNGNGNSGNSNAGGNGNGNSGNSNAGGNGNGNSGNSNAGGNGNGNSGNSNAGGNGNGNSGNSNAGGNSNGAGNSGNSNAGGKNK</sequence>
<proteinExistence type="predicted"/>
<feature type="signal peptide" evidence="2">
    <location>
        <begin position="1"/>
        <end position="20"/>
    </location>
</feature>
<feature type="compositionally biased region" description="Polar residues" evidence="1">
    <location>
        <begin position="165"/>
        <end position="186"/>
    </location>
</feature>
<evidence type="ECO:0000313" key="5">
    <source>
        <dbReference type="Proteomes" id="UP000664779"/>
    </source>
</evidence>
<accession>A0A939ENY8</accession>
<dbReference type="PANTHER" id="PTHR38731">
    <property type="entry name" value="LIPL45-RELATED LIPOPROTEIN-RELATED"/>
    <property type="match status" value="1"/>
</dbReference>
<dbReference type="EMBL" id="JAFLNF010000005">
    <property type="protein sequence ID" value="MBO0346076.1"/>
    <property type="molecule type" value="Genomic_DNA"/>
</dbReference>
<evidence type="ECO:0000259" key="3">
    <source>
        <dbReference type="Pfam" id="PF04773"/>
    </source>
</evidence>
<feature type="region of interest" description="Disordered" evidence="1">
    <location>
        <begin position="161"/>
        <end position="231"/>
    </location>
</feature>
<feature type="compositionally biased region" description="Gly residues" evidence="1">
    <location>
        <begin position="253"/>
        <end position="365"/>
    </location>
</feature>
<dbReference type="PANTHER" id="PTHR38731:SF3">
    <property type="entry name" value="BLL6125 PROTEIN"/>
    <property type="match status" value="1"/>
</dbReference>
<feature type="chain" id="PRO_5036690889" evidence="2">
    <location>
        <begin position="21"/>
        <end position="391"/>
    </location>
</feature>
<dbReference type="Proteomes" id="UP000664779">
    <property type="component" value="Unassembled WGS sequence"/>
</dbReference>
<keyword evidence="2" id="KW-0732">Signal</keyword>
<comment type="caution">
    <text evidence="4">The sequence shown here is derived from an EMBL/GenBank/DDBJ whole genome shotgun (WGS) entry which is preliminary data.</text>
</comment>
<protein>
    <submittedName>
        <fullName evidence="4">FecR domain-containing protein</fullName>
    </submittedName>
</protein>
<feature type="domain" description="FecR protein" evidence="3">
    <location>
        <begin position="55"/>
        <end position="148"/>
    </location>
</feature>
<feature type="region of interest" description="Disordered" evidence="1">
    <location>
        <begin position="250"/>
        <end position="391"/>
    </location>
</feature>
<feature type="compositionally biased region" description="Low complexity" evidence="1">
    <location>
        <begin position="208"/>
        <end position="231"/>
    </location>
</feature>
<dbReference type="Pfam" id="PF04773">
    <property type="entry name" value="FecR"/>
    <property type="match status" value="1"/>
</dbReference>
<gene>
    <name evidence="4" type="ORF">J0X15_12660</name>
</gene>
<evidence type="ECO:0000313" key="4">
    <source>
        <dbReference type="EMBL" id="MBO0346076.1"/>
    </source>
</evidence>
<keyword evidence="5" id="KW-1185">Reference proteome</keyword>
<dbReference type="Gene3D" id="2.60.120.1440">
    <property type="match status" value="1"/>
</dbReference>
<reference evidence="4" key="1">
    <citation type="submission" date="2021-03" db="EMBL/GenBank/DDBJ databases">
        <title>Roseibium sp. CAU 1637 isolated from Incheon.</title>
        <authorList>
            <person name="Kim W."/>
        </authorList>
    </citation>
    <scope>NUCLEOTIDE SEQUENCE</scope>
    <source>
        <strain evidence="4">CAU 1637</strain>
    </source>
</reference>
<dbReference type="InterPro" id="IPR006860">
    <property type="entry name" value="FecR"/>
</dbReference>
<evidence type="ECO:0000256" key="2">
    <source>
        <dbReference type="SAM" id="SignalP"/>
    </source>
</evidence>
<dbReference type="AlphaFoldDB" id="A0A939ENY8"/>